<dbReference type="Pfam" id="PF13873">
    <property type="entry name" value="Myb_DNA-bind_5"/>
    <property type="match status" value="1"/>
</dbReference>
<feature type="compositionally biased region" description="Basic and acidic residues" evidence="1">
    <location>
        <begin position="318"/>
        <end position="329"/>
    </location>
</feature>
<dbReference type="Proteomes" id="UP001066276">
    <property type="component" value="Chromosome 10"/>
</dbReference>
<evidence type="ECO:0000256" key="1">
    <source>
        <dbReference type="SAM" id="MobiDB-lite"/>
    </source>
</evidence>
<feature type="compositionally biased region" description="Polar residues" evidence="1">
    <location>
        <begin position="350"/>
        <end position="360"/>
    </location>
</feature>
<evidence type="ECO:0000313" key="3">
    <source>
        <dbReference type="EMBL" id="KAJ1095686.1"/>
    </source>
</evidence>
<proteinExistence type="predicted"/>
<dbReference type="InterPro" id="IPR028002">
    <property type="entry name" value="Myb_DNA-bind_5"/>
</dbReference>
<feature type="compositionally biased region" description="Basic residues" evidence="1">
    <location>
        <begin position="340"/>
        <end position="349"/>
    </location>
</feature>
<dbReference type="PANTHER" id="PTHR23098:SF22">
    <property type="entry name" value="MYB-LIKE DOMAIN-CONTAINING PROTEIN"/>
    <property type="match status" value="1"/>
</dbReference>
<dbReference type="EMBL" id="JANPWB010000014">
    <property type="protein sequence ID" value="KAJ1095686.1"/>
    <property type="molecule type" value="Genomic_DNA"/>
</dbReference>
<sequence>MTEKEKGFGPEEQKTSPFTVQELSVLVQEVYGHYENLFGTTSKKLSMLAKKQIWESILGSVNKVGQGNRTVQDIKRCWKDIECQGGRWPPLTASEGLSEEHPQILQEENHNSTTFTEGPERLCSTVTAVVPHGGGSGSHAACTRHSPPSLLGAIIESQEEYLCSQETTVFQMVSSIKPKTPPPCGTHVLPEGPRDDHHSSHCAESQGSWETEMLTLQTKHADMLADVRKDMGLMYTELRSFFMQMSLGLSSVEKLVEGQQQTLRQLETQNRVLWAKQLEVGNRTENMEELLAKLTEFLADQRDASVAAQPGGHQVSVQEERGQQDRPASDHTQQADQRRPKPCGKRKTKSAGNNQNKRKK</sequence>
<organism evidence="3 4">
    <name type="scientific">Pleurodeles waltl</name>
    <name type="common">Iberian ribbed newt</name>
    <dbReference type="NCBI Taxonomy" id="8319"/>
    <lineage>
        <taxon>Eukaryota</taxon>
        <taxon>Metazoa</taxon>
        <taxon>Chordata</taxon>
        <taxon>Craniata</taxon>
        <taxon>Vertebrata</taxon>
        <taxon>Euteleostomi</taxon>
        <taxon>Amphibia</taxon>
        <taxon>Batrachia</taxon>
        <taxon>Caudata</taxon>
        <taxon>Salamandroidea</taxon>
        <taxon>Salamandridae</taxon>
        <taxon>Pleurodelinae</taxon>
        <taxon>Pleurodeles</taxon>
    </lineage>
</organism>
<protein>
    <recommendedName>
        <fullName evidence="2">Myb/SANT-like DNA-binding domain-containing protein</fullName>
    </recommendedName>
</protein>
<feature type="domain" description="Myb/SANT-like DNA-binding" evidence="2">
    <location>
        <begin position="16"/>
        <end position="83"/>
    </location>
</feature>
<name>A0AAV7LVW7_PLEWA</name>
<keyword evidence="4" id="KW-1185">Reference proteome</keyword>
<comment type="caution">
    <text evidence="3">The sequence shown here is derived from an EMBL/GenBank/DDBJ whole genome shotgun (WGS) entry which is preliminary data.</text>
</comment>
<feature type="region of interest" description="Disordered" evidence="1">
    <location>
        <begin position="306"/>
        <end position="360"/>
    </location>
</feature>
<evidence type="ECO:0000313" key="4">
    <source>
        <dbReference type="Proteomes" id="UP001066276"/>
    </source>
</evidence>
<dbReference type="GO" id="GO:0005634">
    <property type="term" value="C:nucleus"/>
    <property type="evidence" value="ECO:0007669"/>
    <property type="project" value="TreeGrafter"/>
</dbReference>
<evidence type="ECO:0000259" key="2">
    <source>
        <dbReference type="Pfam" id="PF13873"/>
    </source>
</evidence>
<accession>A0AAV7LVW7</accession>
<dbReference type="PANTHER" id="PTHR23098">
    <property type="entry name" value="AGAP001331-PA-RELATED"/>
    <property type="match status" value="1"/>
</dbReference>
<gene>
    <name evidence="3" type="ORF">NDU88_000844</name>
</gene>
<reference evidence="3" key="1">
    <citation type="journal article" date="2022" name="bioRxiv">
        <title>Sequencing and chromosome-scale assembly of the giantPleurodeles waltlgenome.</title>
        <authorList>
            <person name="Brown T."/>
            <person name="Elewa A."/>
            <person name="Iarovenko S."/>
            <person name="Subramanian E."/>
            <person name="Araus A.J."/>
            <person name="Petzold A."/>
            <person name="Susuki M."/>
            <person name="Suzuki K.-i.T."/>
            <person name="Hayashi T."/>
            <person name="Toyoda A."/>
            <person name="Oliveira C."/>
            <person name="Osipova E."/>
            <person name="Leigh N.D."/>
            <person name="Simon A."/>
            <person name="Yun M.H."/>
        </authorList>
    </citation>
    <scope>NUCLEOTIDE SEQUENCE</scope>
    <source>
        <strain evidence="3">20211129_DDA</strain>
        <tissue evidence="3">Liver</tissue>
    </source>
</reference>
<dbReference type="AlphaFoldDB" id="A0AAV7LVW7"/>